<feature type="transmembrane region" description="Helical" evidence="1">
    <location>
        <begin position="109"/>
        <end position="132"/>
    </location>
</feature>
<feature type="transmembrane region" description="Helical" evidence="1">
    <location>
        <begin position="6"/>
        <end position="28"/>
    </location>
</feature>
<dbReference type="AlphaFoldDB" id="A0A1I5MRK3"/>
<dbReference type="InParanoid" id="A0A1I5MRK3"/>
<sequence length="143" mass="15884">MNKSRGQAVGCMLGAAFFGLISLGFFIAEIDRMRAGEETFARVIEAEEGYKSGHLVVAFTTVDGQSVRVKIEQSDWGKLPDPGDRVKVRYVRGDHNNAAKADRNIVDRFWVPVTLATFALTFAYFAVCRLIGHTNKVIRFLLG</sequence>
<evidence type="ECO:0000313" key="3">
    <source>
        <dbReference type="Proteomes" id="UP000183413"/>
    </source>
</evidence>
<evidence type="ECO:0000313" key="2">
    <source>
        <dbReference type="EMBL" id="SFP11586.1"/>
    </source>
</evidence>
<keyword evidence="1" id="KW-0472">Membrane</keyword>
<dbReference type="EMBL" id="FOVH01000011">
    <property type="protein sequence ID" value="SFP11586.1"/>
    <property type="molecule type" value="Genomic_DNA"/>
</dbReference>
<name>A0A1I5MRK3_9ACTN</name>
<evidence type="ECO:0000256" key="1">
    <source>
        <dbReference type="SAM" id="Phobius"/>
    </source>
</evidence>
<keyword evidence="1" id="KW-1133">Transmembrane helix</keyword>
<dbReference type="Proteomes" id="UP000183413">
    <property type="component" value="Unassembled WGS sequence"/>
</dbReference>
<keyword evidence="3" id="KW-1185">Reference proteome</keyword>
<organism evidence="2 3">
    <name type="scientific">Actinomadura madurae</name>
    <dbReference type="NCBI Taxonomy" id="1993"/>
    <lineage>
        <taxon>Bacteria</taxon>
        <taxon>Bacillati</taxon>
        <taxon>Actinomycetota</taxon>
        <taxon>Actinomycetes</taxon>
        <taxon>Streptosporangiales</taxon>
        <taxon>Thermomonosporaceae</taxon>
        <taxon>Actinomadura</taxon>
    </lineage>
</organism>
<reference evidence="2 3" key="1">
    <citation type="submission" date="2016-10" db="EMBL/GenBank/DDBJ databases">
        <authorList>
            <person name="de Groot N.N."/>
        </authorList>
    </citation>
    <scope>NUCLEOTIDE SEQUENCE [LARGE SCALE GENOMIC DNA]</scope>
    <source>
        <strain evidence="2 3">DSM 43067</strain>
    </source>
</reference>
<protein>
    <recommendedName>
        <fullName evidence="4">DUF3592 domain-containing protein</fullName>
    </recommendedName>
</protein>
<accession>A0A1I5MRK3</accession>
<proteinExistence type="predicted"/>
<keyword evidence="1" id="KW-0812">Transmembrane</keyword>
<evidence type="ECO:0008006" key="4">
    <source>
        <dbReference type="Google" id="ProtNLM"/>
    </source>
</evidence>
<gene>
    <name evidence="2" type="ORF">SAMN04489713_111363</name>
</gene>